<name>A0AA38FNL8_TAXCH</name>
<dbReference type="PANTHER" id="PTHR22893:SF112">
    <property type="entry name" value="12-OXOPHYTODIENOATE REDUCTASE 3"/>
    <property type="match status" value="1"/>
</dbReference>
<gene>
    <name evidence="8" type="ORF">KI387_035213</name>
</gene>
<keyword evidence="6" id="KW-0560">Oxidoreductase</keyword>
<sequence>MSENGLNIAIEKLRESSMDLFSNYQLGRFKLSHRIVLAPMTRCRALNHLPQTTHMEFYSQRATEGGLLITEGVGIADDAFGFPHCPGIYKKEQVEAWKPVVKAVHDKGGVIFCQLWHVGRASHTCYQPNEMAPVSATGRKISDKWNILMPDASRATFSEPRALNVSEIELIIQQFRQAARNAIDAGFDGVEIHGAHGYLIDQFLKDSINDRTDEYGGTIHNRCRFLLQTLAGITEEIGADRVGVRISPLIDHLEATDSEPLSLALYIIHQLNDLPPPGLCYLHLTCPRFTAEGGVEDKEEYTYYHSCVRKAFRGSLISSGGYSRDSGMAAIEKGEADLISYGRLFISNPDLPVRFAKGAGLNSYDRCTFYTHHPVVGYTDYPFLHLN</sequence>
<keyword evidence="9" id="KW-1185">Reference proteome</keyword>
<evidence type="ECO:0000256" key="2">
    <source>
        <dbReference type="ARBA" id="ARBA00005979"/>
    </source>
</evidence>
<dbReference type="FunFam" id="3.20.20.70:FF:000073">
    <property type="entry name" value="12-oxophytodienoate reductase 3"/>
    <property type="match status" value="1"/>
</dbReference>
<dbReference type="InterPro" id="IPR045247">
    <property type="entry name" value="Oye-like"/>
</dbReference>
<evidence type="ECO:0000256" key="4">
    <source>
        <dbReference type="ARBA" id="ARBA00022643"/>
    </source>
</evidence>
<dbReference type="GO" id="GO:0009695">
    <property type="term" value="P:jasmonic acid biosynthetic process"/>
    <property type="evidence" value="ECO:0007669"/>
    <property type="project" value="TreeGrafter"/>
</dbReference>
<dbReference type="AlphaFoldDB" id="A0AA38FNL8"/>
<evidence type="ECO:0000256" key="6">
    <source>
        <dbReference type="ARBA" id="ARBA00023002"/>
    </source>
</evidence>
<evidence type="ECO:0000313" key="8">
    <source>
        <dbReference type="EMBL" id="KAH9307302.1"/>
    </source>
</evidence>
<comment type="cofactor">
    <cofactor evidence="1">
        <name>FMN</name>
        <dbReference type="ChEBI" id="CHEBI:58210"/>
    </cofactor>
</comment>
<evidence type="ECO:0000256" key="3">
    <source>
        <dbReference type="ARBA" id="ARBA00022630"/>
    </source>
</evidence>
<dbReference type="EMBL" id="JAHRHJ020000007">
    <property type="protein sequence ID" value="KAH9307302.1"/>
    <property type="molecule type" value="Genomic_DNA"/>
</dbReference>
<keyword evidence="4" id="KW-0288">FMN</keyword>
<dbReference type="OMA" id="YEGTLMC"/>
<dbReference type="GO" id="GO:0031408">
    <property type="term" value="P:oxylipin biosynthetic process"/>
    <property type="evidence" value="ECO:0007669"/>
    <property type="project" value="TreeGrafter"/>
</dbReference>
<dbReference type="Proteomes" id="UP000824469">
    <property type="component" value="Unassembled WGS sequence"/>
</dbReference>
<evidence type="ECO:0000313" key="9">
    <source>
        <dbReference type="Proteomes" id="UP000824469"/>
    </source>
</evidence>
<keyword evidence="3" id="KW-0285">Flavoprotein</keyword>
<protein>
    <recommendedName>
        <fullName evidence="7">NADH:flavin oxidoreductase/NADH oxidase N-terminal domain-containing protein</fullName>
    </recommendedName>
</protein>
<evidence type="ECO:0000256" key="1">
    <source>
        <dbReference type="ARBA" id="ARBA00001917"/>
    </source>
</evidence>
<dbReference type="SUPFAM" id="SSF51395">
    <property type="entry name" value="FMN-linked oxidoreductases"/>
    <property type="match status" value="1"/>
</dbReference>
<comment type="caution">
    <text evidence="8">The sequence shown here is derived from an EMBL/GenBank/DDBJ whole genome shotgun (WGS) entry which is preliminary data.</text>
</comment>
<dbReference type="GO" id="GO:0016629">
    <property type="term" value="F:12-oxophytodienoate reductase activity"/>
    <property type="evidence" value="ECO:0007669"/>
    <property type="project" value="TreeGrafter"/>
</dbReference>
<organism evidence="8 9">
    <name type="scientific">Taxus chinensis</name>
    <name type="common">Chinese yew</name>
    <name type="synonym">Taxus wallichiana var. chinensis</name>
    <dbReference type="NCBI Taxonomy" id="29808"/>
    <lineage>
        <taxon>Eukaryota</taxon>
        <taxon>Viridiplantae</taxon>
        <taxon>Streptophyta</taxon>
        <taxon>Embryophyta</taxon>
        <taxon>Tracheophyta</taxon>
        <taxon>Spermatophyta</taxon>
        <taxon>Pinopsida</taxon>
        <taxon>Pinidae</taxon>
        <taxon>Conifers II</taxon>
        <taxon>Cupressales</taxon>
        <taxon>Taxaceae</taxon>
        <taxon>Taxus</taxon>
    </lineage>
</organism>
<dbReference type="CDD" id="cd02933">
    <property type="entry name" value="OYE_like_FMN"/>
    <property type="match status" value="1"/>
</dbReference>
<dbReference type="PANTHER" id="PTHR22893">
    <property type="entry name" value="NADH OXIDOREDUCTASE-RELATED"/>
    <property type="match status" value="1"/>
</dbReference>
<evidence type="ECO:0000259" key="7">
    <source>
        <dbReference type="Pfam" id="PF00724"/>
    </source>
</evidence>
<dbReference type="Gene3D" id="3.20.20.70">
    <property type="entry name" value="Aldolase class I"/>
    <property type="match status" value="1"/>
</dbReference>
<feature type="domain" description="NADH:flavin oxidoreductase/NADH oxidase N-terminal" evidence="7">
    <location>
        <begin position="19"/>
        <end position="359"/>
    </location>
</feature>
<keyword evidence="5" id="KW-0521">NADP</keyword>
<dbReference type="Pfam" id="PF00724">
    <property type="entry name" value="Oxidored_FMN"/>
    <property type="match status" value="1"/>
</dbReference>
<accession>A0AA38FNL8</accession>
<dbReference type="GO" id="GO:0005777">
    <property type="term" value="C:peroxisome"/>
    <property type="evidence" value="ECO:0007669"/>
    <property type="project" value="TreeGrafter"/>
</dbReference>
<dbReference type="GO" id="GO:0010181">
    <property type="term" value="F:FMN binding"/>
    <property type="evidence" value="ECO:0007669"/>
    <property type="project" value="InterPro"/>
</dbReference>
<evidence type="ECO:0000256" key="5">
    <source>
        <dbReference type="ARBA" id="ARBA00022857"/>
    </source>
</evidence>
<proteinExistence type="inferred from homology"/>
<dbReference type="InterPro" id="IPR001155">
    <property type="entry name" value="OxRdtase_FMN_N"/>
</dbReference>
<reference evidence="8 9" key="1">
    <citation type="journal article" date="2021" name="Nat. Plants">
        <title>The Taxus genome provides insights into paclitaxel biosynthesis.</title>
        <authorList>
            <person name="Xiong X."/>
            <person name="Gou J."/>
            <person name="Liao Q."/>
            <person name="Li Y."/>
            <person name="Zhou Q."/>
            <person name="Bi G."/>
            <person name="Li C."/>
            <person name="Du R."/>
            <person name="Wang X."/>
            <person name="Sun T."/>
            <person name="Guo L."/>
            <person name="Liang H."/>
            <person name="Lu P."/>
            <person name="Wu Y."/>
            <person name="Zhang Z."/>
            <person name="Ro D.K."/>
            <person name="Shang Y."/>
            <person name="Huang S."/>
            <person name="Yan J."/>
        </authorList>
    </citation>
    <scope>NUCLEOTIDE SEQUENCE [LARGE SCALE GENOMIC DNA]</scope>
    <source>
        <strain evidence="8">Ta-2019</strain>
    </source>
</reference>
<comment type="similarity">
    <text evidence="2">Belongs to the NADH:flavin oxidoreductase/NADH oxidase family.</text>
</comment>
<dbReference type="InterPro" id="IPR013785">
    <property type="entry name" value="Aldolase_TIM"/>
</dbReference>